<keyword evidence="1" id="KW-0413">Isomerase</keyword>
<dbReference type="PROSITE" id="PS50059">
    <property type="entry name" value="FKBP_PPIASE"/>
    <property type="match status" value="1"/>
</dbReference>
<accession>A0AB34J6I3</accession>
<dbReference type="EC" id="5.2.1.8" evidence="1"/>
<dbReference type="SUPFAM" id="SSF54534">
    <property type="entry name" value="FKBP-like"/>
    <property type="match status" value="1"/>
</dbReference>
<keyword evidence="1" id="KW-0697">Rotamase</keyword>
<dbReference type="EMBL" id="JBGBPQ010000013">
    <property type="protein sequence ID" value="KAL1512159.1"/>
    <property type="molecule type" value="Genomic_DNA"/>
</dbReference>
<evidence type="ECO:0000259" key="3">
    <source>
        <dbReference type="PROSITE" id="PS50059"/>
    </source>
</evidence>
<dbReference type="Proteomes" id="UP001515480">
    <property type="component" value="Unassembled WGS sequence"/>
</dbReference>
<dbReference type="AlphaFoldDB" id="A0AB34J6I3"/>
<evidence type="ECO:0000313" key="4">
    <source>
        <dbReference type="EMBL" id="KAL1512159.1"/>
    </source>
</evidence>
<organism evidence="4 5">
    <name type="scientific">Prymnesium parvum</name>
    <name type="common">Toxic golden alga</name>
    <dbReference type="NCBI Taxonomy" id="97485"/>
    <lineage>
        <taxon>Eukaryota</taxon>
        <taxon>Haptista</taxon>
        <taxon>Haptophyta</taxon>
        <taxon>Prymnesiophyceae</taxon>
        <taxon>Prymnesiales</taxon>
        <taxon>Prymnesiaceae</taxon>
        <taxon>Prymnesium</taxon>
    </lineage>
</organism>
<sequence length="299" mass="32196">MAYLGALAAFLCLSPMAGALLLPTRVEPACRTHARATDRLPRRLALAHAASFFAASGALRADALVKGSAPPPKLEKPKERKCKNLDECEALAAQREAEREAEAGELTFERTAGGDRIRDLKAGSGREAKAGDAVAIRYRVMRLGTKARDGLSGEGQTIFSLGFGEDDDKEGDVLPVSLDAETLVPGIEAALVGMRPGGRRRVLVRPERGWKDQSASCAGIVFKADIGAAVENEAACLNKTKLPLPRSYGAKQRFARRFDESLLVELDLIDFVSKSSLLKKTGQYYDRCEQNPFADGCSS</sequence>
<reference evidence="4 5" key="1">
    <citation type="journal article" date="2024" name="Science">
        <title>Giant polyketide synthase enzymes in the biosynthesis of giant marine polyether toxins.</title>
        <authorList>
            <person name="Fallon T.R."/>
            <person name="Shende V.V."/>
            <person name="Wierzbicki I.H."/>
            <person name="Pendleton A.L."/>
            <person name="Watervoot N.F."/>
            <person name="Auber R.P."/>
            <person name="Gonzalez D.J."/>
            <person name="Wisecaver J.H."/>
            <person name="Moore B.S."/>
        </authorList>
    </citation>
    <scope>NUCLEOTIDE SEQUENCE [LARGE SCALE GENOMIC DNA]</scope>
    <source>
        <strain evidence="4 5">12B1</strain>
    </source>
</reference>
<gene>
    <name evidence="4" type="ORF">AB1Y20_005427</name>
</gene>
<dbReference type="InterPro" id="IPR046357">
    <property type="entry name" value="PPIase_dom_sf"/>
</dbReference>
<feature type="signal peptide" evidence="2">
    <location>
        <begin position="1"/>
        <end position="19"/>
    </location>
</feature>
<comment type="caution">
    <text evidence="4">The sequence shown here is derived from an EMBL/GenBank/DDBJ whole genome shotgun (WGS) entry which is preliminary data.</text>
</comment>
<name>A0AB34J6I3_PRYPA</name>
<keyword evidence="5" id="KW-1185">Reference proteome</keyword>
<feature type="chain" id="PRO_5044271513" description="peptidylprolyl isomerase" evidence="2">
    <location>
        <begin position="20"/>
        <end position="299"/>
    </location>
</feature>
<evidence type="ECO:0000256" key="2">
    <source>
        <dbReference type="SAM" id="SignalP"/>
    </source>
</evidence>
<dbReference type="GO" id="GO:0003755">
    <property type="term" value="F:peptidyl-prolyl cis-trans isomerase activity"/>
    <property type="evidence" value="ECO:0007669"/>
    <property type="project" value="UniProtKB-KW"/>
</dbReference>
<dbReference type="InterPro" id="IPR001179">
    <property type="entry name" value="PPIase_FKBP_dom"/>
</dbReference>
<feature type="domain" description="PPIase FKBP-type" evidence="3">
    <location>
        <begin position="131"/>
        <end position="221"/>
    </location>
</feature>
<protein>
    <recommendedName>
        <fullName evidence="1">peptidylprolyl isomerase</fullName>
        <ecNumber evidence="1">5.2.1.8</ecNumber>
    </recommendedName>
</protein>
<comment type="catalytic activity">
    <reaction evidence="1">
        <text>[protein]-peptidylproline (omega=180) = [protein]-peptidylproline (omega=0)</text>
        <dbReference type="Rhea" id="RHEA:16237"/>
        <dbReference type="Rhea" id="RHEA-COMP:10747"/>
        <dbReference type="Rhea" id="RHEA-COMP:10748"/>
        <dbReference type="ChEBI" id="CHEBI:83833"/>
        <dbReference type="ChEBI" id="CHEBI:83834"/>
        <dbReference type="EC" id="5.2.1.8"/>
    </reaction>
</comment>
<dbReference type="Pfam" id="PF00254">
    <property type="entry name" value="FKBP_C"/>
    <property type="match status" value="1"/>
</dbReference>
<evidence type="ECO:0000313" key="5">
    <source>
        <dbReference type="Proteomes" id="UP001515480"/>
    </source>
</evidence>
<keyword evidence="2" id="KW-0732">Signal</keyword>
<dbReference type="Gene3D" id="3.10.50.40">
    <property type="match status" value="1"/>
</dbReference>
<evidence type="ECO:0000256" key="1">
    <source>
        <dbReference type="PROSITE-ProRule" id="PRU00277"/>
    </source>
</evidence>
<proteinExistence type="predicted"/>